<evidence type="ECO:0000256" key="1">
    <source>
        <dbReference type="ARBA" id="ARBA00004651"/>
    </source>
</evidence>
<dbReference type="Pfam" id="PF07690">
    <property type="entry name" value="MFS_1"/>
    <property type="match status" value="1"/>
</dbReference>
<evidence type="ECO:0000256" key="2">
    <source>
        <dbReference type="ARBA" id="ARBA00022448"/>
    </source>
</evidence>
<dbReference type="SUPFAM" id="SSF103473">
    <property type="entry name" value="MFS general substrate transporter"/>
    <property type="match status" value="1"/>
</dbReference>
<evidence type="ECO:0000256" key="4">
    <source>
        <dbReference type="ARBA" id="ARBA00022692"/>
    </source>
</evidence>
<evidence type="ECO:0000313" key="9">
    <source>
        <dbReference type="EMBL" id="RJT37301.1"/>
    </source>
</evidence>
<dbReference type="Gene3D" id="1.20.1250.20">
    <property type="entry name" value="MFS general substrate transporter like domains"/>
    <property type="match status" value="1"/>
</dbReference>
<dbReference type="PANTHER" id="PTHR43414:SF6">
    <property type="entry name" value="MULTIDRUG RESISTANCE PROTEIN MDTG"/>
    <property type="match status" value="1"/>
</dbReference>
<proteinExistence type="predicted"/>
<feature type="transmembrane region" description="Helical" evidence="7">
    <location>
        <begin position="295"/>
        <end position="313"/>
    </location>
</feature>
<dbReference type="AlphaFoldDB" id="A0A3A5KN38"/>
<dbReference type="InterPro" id="IPR036259">
    <property type="entry name" value="MFS_trans_sf"/>
</dbReference>
<dbReference type="InterPro" id="IPR011701">
    <property type="entry name" value="MFS"/>
</dbReference>
<feature type="domain" description="Major facilitator superfamily (MFS) profile" evidence="8">
    <location>
        <begin position="18"/>
        <end position="407"/>
    </location>
</feature>
<feature type="transmembrane region" description="Helical" evidence="7">
    <location>
        <begin position="113"/>
        <end position="135"/>
    </location>
</feature>
<dbReference type="InterPro" id="IPR020846">
    <property type="entry name" value="MFS_dom"/>
</dbReference>
<feature type="transmembrane region" description="Helical" evidence="7">
    <location>
        <begin position="21"/>
        <end position="43"/>
    </location>
</feature>
<keyword evidence="2" id="KW-0813">Transport</keyword>
<feature type="transmembrane region" description="Helical" evidence="7">
    <location>
        <begin position="353"/>
        <end position="375"/>
    </location>
</feature>
<dbReference type="PRINTS" id="PR01035">
    <property type="entry name" value="TCRTETA"/>
</dbReference>
<protein>
    <submittedName>
        <fullName evidence="9">MFS transporter</fullName>
    </submittedName>
</protein>
<feature type="transmembrane region" description="Helical" evidence="7">
    <location>
        <begin position="319"/>
        <end position="341"/>
    </location>
</feature>
<dbReference type="GO" id="GO:0022857">
    <property type="term" value="F:transmembrane transporter activity"/>
    <property type="evidence" value="ECO:0007669"/>
    <property type="project" value="InterPro"/>
</dbReference>
<reference evidence="9 10" key="1">
    <citation type="submission" date="2018-09" db="EMBL/GenBank/DDBJ databases">
        <title>Mesorhizobium carmichaelinearum sp. nov. isolated from Carmichaelinea spp. root nodules in New Zealand.</title>
        <authorList>
            <person name="De Meyer S.E."/>
        </authorList>
    </citation>
    <scope>NUCLEOTIDE SEQUENCE [LARGE SCALE GENOMIC DNA]</scope>
    <source>
        <strain evidence="9 10">ICMP19557</strain>
    </source>
</reference>
<dbReference type="GO" id="GO:0005886">
    <property type="term" value="C:plasma membrane"/>
    <property type="evidence" value="ECO:0007669"/>
    <property type="project" value="UniProtKB-SubCell"/>
</dbReference>
<name>A0A3A5KN38_9HYPH</name>
<dbReference type="RefSeq" id="WP_120015932.1">
    <property type="nucleotide sequence ID" value="NZ_QZWZ01000014.1"/>
</dbReference>
<feature type="transmembrane region" description="Helical" evidence="7">
    <location>
        <begin position="381"/>
        <end position="401"/>
    </location>
</feature>
<feature type="transmembrane region" description="Helical" evidence="7">
    <location>
        <begin position="147"/>
        <end position="168"/>
    </location>
</feature>
<dbReference type="EMBL" id="QZWZ01000014">
    <property type="protein sequence ID" value="RJT37301.1"/>
    <property type="molecule type" value="Genomic_DNA"/>
</dbReference>
<comment type="caution">
    <text evidence="9">The sequence shown here is derived from an EMBL/GenBank/DDBJ whole genome shotgun (WGS) entry which is preliminary data.</text>
</comment>
<sequence length="417" mass="43904">MAQDGTEQSTYNVHWRRNLTVCFAGSFSTLIAMTLLLPFLPLYVEQLGAEGHAAIVQWSGIAYGATFLAAALVAPLWGRLGDRYGRKLMLVRASFGMAICMSLTGMVETVWQLVLLRLLIGFAGGYSSGSTILVAMQTPKDRSGWALGVMSSGITAGGLVGPLLGGALPPLIGIRATFLMSGGVIFLAFLATTFLIKENPRPLAAKNSSTAKPQSGWSQIPDKRPVVAMLATGMLLAFATMSIEPIITVYVQQLIEDQSRVTMVAGVVMSAAAFGAILSASWMGKLADRIGHWNVVVAALAVSALLLIPQAFVTEGWQLIGLRFLMGLALGGLLPCITSVIRHNVPDGVGGNVLGLSISAQYVGQVVGPLLGGFAGGHFGMRSVFLGTSMLMAGGAAYNWIVQSRRTRNMLAQAGKS</sequence>
<feature type="transmembrane region" description="Helical" evidence="7">
    <location>
        <begin position="55"/>
        <end position="77"/>
    </location>
</feature>
<keyword evidence="10" id="KW-1185">Reference proteome</keyword>
<evidence type="ECO:0000256" key="5">
    <source>
        <dbReference type="ARBA" id="ARBA00022989"/>
    </source>
</evidence>
<organism evidence="9 10">
    <name type="scientific">Mesorhizobium waimense</name>
    <dbReference type="NCBI Taxonomy" id="1300307"/>
    <lineage>
        <taxon>Bacteria</taxon>
        <taxon>Pseudomonadati</taxon>
        <taxon>Pseudomonadota</taxon>
        <taxon>Alphaproteobacteria</taxon>
        <taxon>Hyphomicrobiales</taxon>
        <taxon>Phyllobacteriaceae</taxon>
        <taxon>Mesorhizobium</taxon>
    </lineage>
</organism>
<keyword evidence="3" id="KW-1003">Cell membrane</keyword>
<keyword evidence="5 7" id="KW-1133">Transmembrane helix</keyword>
<dbReference type="PANTHER" id="PTHR43414">
    <property type="entry name" value="MULTIDRUG RESISTANCE PROTEIN MDTG"/>
    <property type="match status" value="1"/>
</dbReference>
<dbReference type="InterPro" id="IPR001958">
    <property type="entry name" value="Tet-R_TetA/multi-R_MdtG-like"/>
</dbReference>
<feature type="transmembrane region" description="Helical" evidence="7">
    <location>
        <begin position="263"/>
        <end position="283"/>
    </location>
</feature>
<accession>A0A3A5KN38</accession>
<evidence type="ECO:0000256" key="7">
    <source>
        <dbReference type="SAM" id="Phobius"/>
    </source>
</evidence>
<dbReference type="OrthoDB" id="9764259at2"/>
<keyword evidence="6 7" id="KW-0472">Membrane</keyword>
<feature type="transmembrane region" description="Helical" evidence="7">
    <location>
        <begin position="89"/>
        <end position="107"/>
    </location>
</feature>
<evidence type="ECO:0000259" key="8">
    <source>
        <dbReference type="PROSITE" id="PS50850"/>
    </source>
</evidence>
<feature type="transmembrane region" description="Helical" evidence="7">
    <location>
        <begin position="226"/>
        <end position="251"/>
    </location>
</feature>
<dbReference type="PROSITE" id="PS50850">
    <property type="entry name" value="MFS"/>
    <property type="match status" value="1"/>
</dbReference>
<dbReference type="Proteomes" id="UP000272706">
    <property type="component" value="Unassembled WGS sequence"/>
</dbReference>
<keyword evidence="4 7" id="KW-0812">Transmembrane</keyword>
<comment type="subcellular location">
    <subcellularLocation>
        <location evidence="1">Cell membrane</location>
        <topology evidence="1">Multi-pass membrane protein</topology>
    </subcellularLocation>
</comment>
<gene>
    <name evidence="9" type="ORF">D3227_19175</name>
</gene>
<evidence type="ECO:0000256" key="6">
    <source>
        <dbReference type="ARBA" id="ARBA00023136"/>
    </source>
</evidence>
<evidence type="ECO:0000256" key="3">
    <source>
        <dbReference type="ARBA" id="ARBA00022475"/>
    </source>
</evidence>
<evidence type="ECO:0000313" key="10">
    <source>
        <dbReference type="Proteomes" id="UP000272706"/>
    </source>
</evidence>
<feature type="transmembrane region" description="Helical" evidence="7">
    <location>
        <begin position="174"/>
        <end position="196"/>
    </location>
</feature>